<organism evidence="6 7">
    <name type="scientific">Paraburkholderia agricolaris</name>
    <dbReference type="NCBI Taxonomy" id="2152888"/>
    <lineage>
        <taxon>Bacteria</taxon>
        <taxon>Pseudomonadati</taxon>
        <taxon>Pseudomonadota</taxon>
        <taxon>Betaproteobacteria</taxon>
        <taxon>Burkholderiales</taxon>
        <taxon>Burkholderiaceae</taxon>
        <taxon>Paraburkholderia</taxon>
    </lineage>
</organism>
<dbReference type="EMBL" id="JAQQFN010000002">
    <property type="protein sequence ID" value="MFL9882158.1"/>
    <property type="molecule type" value="Genomic_DNA"/>
</dbReference>
<keyword evidence="7" id="KW-1185">Reference proteome</keyword>
<dbReference type="PANTHER" id="PTHR33164">
    <property type="entry name" value="TRANSCRIPTIONAL REGULATOR, MARR FAMILY"/>
    <property type="match status" value="1"/>
</dbReference>
<evidence type="ECO:0000313" key="6">
    <source>
        <dbReference type="EMBL" id="MFL9882158.1"/>
    </source>
</evidence>
<dbReference type="RefSeq" id="WP_408339382.1">
    <property type="nucleotide sequence ID" value="NZ_JAQQFN010000002.1"/>
</dbReference>
<keyword evidence="2" id="KW-0238">DNA-binding</keyword>
<dbReference type="SMART" id="SM00347">
    <property type="entry name" value="HTH_MARR"/>
    <property type="match status" value="1"/>
</dbReference>
<comment type="caution">
    <text evidence="6">The sequence shown here is derived from an EMBL/GenBank/DDBJ whole genome shotgun (WGS) entry which is preliminary data.</text>
</comment>
<evidence type="ECO:0000259" key="5">
    <source>
        <dbReference type="PROSITE" id="PS50995"/>
    </source>
</evidence>
<dbReference type="PROSITE" id="PS50995">
    <property type="entry name" value="HTH_MARR_2"/>
    <property type="match status" value="1"/>
</dbReference>
<accession>A0ABW8ZH43</accession>
<dbReference type="PROSITE" id="PS01117">
    <property type="entry name" value="HTH_MARR_1"/>
    <property type="match status" value="1"/>
</dbReference>
<evidence type="ECO:0000256" key="1">
    <source>
        <dbReference type="ARBA" id="ARBA00023015"/>
    </source>
</evidence>
<dbReference type="InterPro" id="IPR023187">
    <property type="entry name" value="Tscrpt_reg_MarR-type_CS"/>
</dbReference>
<evidence type="ECO:0000256" key="3">
    <source>
        <dbReference type="ARBA" id="ARBA00023163"/>
    </source>
</evidence>
<feature type="region of interest" description="Disordered" evidence="4">
    <location>
        <begin position="1"/>
        <end position="46"/>
    </location>
</feature>
<dbReference type="InterPro" id="IPR000835">
    <property type="entry name" value="HTH_MarR-typ"/>
</dbReference>
<evidence type="ECO:0000313" key="7">
    <source>
        <dbReference type="Proteomes" id="UP001629249"/>
    </source>
</evidence>
<feature type="compositionally biased region" description="Low complexity" evidence="4">
    <location>
        <begin position="24"/>
        <end position="39"/>
    </location>
</feature>
<sequence length="183" mass="19563">MSKPARTIAHGRTPSSLTPRTSAKEASSASAIASATKATPVSPGSPAHSTYLIGQLDRIVTKRLAEALAGYGLTLPQFTALSVLHARGRSSNAQLAERSFITPQAANEVMKTMEAKGWVTRTNDPTNRRIVLLQLTTAGQALFEQCGEAASRVETAMLHGLDTDQAHLLRSMLQICIRNLRSA</sequence>
<feature type="domain" description="HTH marR-type" evidence="5">
    <location>
        <begin position="46"/>
        <end position="178"/>
    </location>
</feature>
<keyword evidence="1" id="KW-0805">Transcription regulation</keyword>
<dbReference type="Gene3D" id="1.10.10.10">
    <property type="entry name" value="Winged helix-like DNA-binding domain superfamily/Winged helix DNA-binding domain"/>
    <property type="match status" value="1"/>
</dbReference>
<reference evidence="6 7" key="1">
    <citation type="journal article" date="2024" name="Chem. Sci.">
        <title>Discovery of megapolipeptins by genome mining of a Burkholderiales bacteria collection.</title>
        <authorList>
            <person name="Paulo B.S."/>
            <person name="Recchia M.J.J."/>
            <person name="Lee S."/>
            <person name="Fergusson C.H."/>
            <person name="Romanowski S.B."/>
            <person name="Hernandez A."/>
            <person name="Krull N."/>
            <person name="Liu D.Y."/>
            <person name="Cavanagh H."/>
            <person name="Bos A."/>
            <person name="Gray C.A."/>
            <person name="Murphy B.T."/>
            <person name="Linington R.G."/>
            <person name="Eustaquio A.S."/>
        </authorList>
    </citation>
    <scope>NUCLEOTIDE SEQUENCE [LARGE SCALE GENOMIC DNA]</scope>
    <source>
        <strain evidence="6 7">RL16-012-BIC-B</strain>
    </source>
</reference>
<keyword evidence="3" id="KW-0804">Transcription</keyword>
<dbReference type="InterPro" id="IPR036388">
    <property type="entry name" value="WH-like_DNA-bd_sf"/>
</dbReference>
<protein>
    <submittedName>
        <fullName evidence="6">MarR family transcriptional regulator</fullName>
    </submittedName>
</protein>
<dbReference type="SUPFAM" id="SSF46785">
    <property type="entry name" value="Winged helix' DNA-binding domain"/>
    <property type="match status" value="1"/>
</dbReference>
<proteinExistence type="predicted"/>
<gene>
    <name evidence="6" type="ORF">PQR66_03935</name>
</gene>
<dbReference type="InterPro" id="IPR036390">
    <property type="entry name" value="WH_DNA-bd_sf"/>
</dbReference>
<evidence type="ECO:0000256" key="2">
    <source>
        <dbReference type="ARBA" id="ARBA00023125"/>
    </source>
</evidence>
<dbReference type="PRINTS" id="PR00598">
    <property type="entry name" value="HTHMARR"/>
</dbReference>
<name>A0ABW8ZH43_9BURK</name>
<dbReference type="Pfam" id="PF01047">
    <property type="entry name" value="MarR"/>
    <property type="match status" value="1"/>
</dbReference>
<evidence type="ECO:0000256" key="4">
    <source>
        <dbReference type="SAM" id="MobiDB-lite"/>
    </source>
</evidence>
<dbReference type="InterPro" id="IPR039422">
    <property type="entry name" value="MarR/SlyA-like"/>
</dbReference>
<dbReference type="PANTHER" id="PTHR33164:SF43">
    <property type="entry name" value="HTH-TYPE TRANSCRIPTIONAL REPRESSOR YETL"/>
    <property type="match status" value="1"/>
</dbReference>
<dbReference type="Proteomes" id="UP001629249">
    <property type="component" value="Unassembled WGS sequence"/>
</dbReference>